<feature type="region of interest" description="Disordered" evidence="1">
    <location>
        <begin position="1"/>
        <end position="26"/>
    </location>
</feature>
<dbReference type="Proteomes" id="UP000077266">
    <property type="component" value="Unassembled WGS sequence"/>
</dbReference>
<organism evidence="2 3">
    <name type="scientific">Exidia glandulosa HHB12029</name>
    <dbReference type="NCBI Taxonomy" id="1314781"/>
    <lineage>
        <taxon>Eukaryota</taxon>
        <taxon>Fungi</taxon>
        <taxon>Dikarya</taxon>
        <taxon>Basidiomycota</taxon>
        <taxon>Agaricomycotina</taxon>
        <taxon>Agaricomycetes</taxon>
        <taxon>Auriculariales</taxon>
        <taxon>Exidiaceae</taxon>
        <taxon>Exidia</taxon>
    </lineage>
</organism>
<feature type="compositionally biased region" description="Acidic residues" evidence="1">
    <location>
        <begin position="222"/>
        <end position="235"/>
    </location>
</feature>
<feature type="region of interest" description="Disordered" evidence="1">
    <location>
        <begin position="213"/>
        <end position="239"/>
    </location>
</feature>
<dbReference type="OrthoDB" id="3068303at2759"/>
<evidence type="ECO:0000313" key="2">
    <source>
        <dbReference type="EMBL" id="KZW00784.1"/>
    </source>
</evidence>
<proteinExistence type="predicted"/>
<dbReference type="STRING" id="1314781.A0A165NI80"/>
<sequence>MLPSQSATRLASRDGGHSGYRAAPPARANVADAVAGTEGEASEGAELGQQVFAFLSDKNKSRGPPKNGYPFPLDPFLSDPQPPSECRACGGMHWHKDCKHHDAYQLSRKTKPAMVADVEPSPEDDFLYRMAYFLNTLPSSSYDSASGADFERARALLNASNSREGTRSVQSTVEEVPDEEWKEFAARDKLPPDSRYILEERSGVVGAVPGLAKPRRRSSVEEVQDEEPAGDDDVMDVAPPRPGKEYFVHPVRRTPPGLSSLGITILSVRGVVGDKSSTEIVLRLDSGASISLIAEDYLLSLKNPPKIRTGMKVTLAQLTNNEPRIRGYVEMPIWVRAEDGTQLRFNAELYVVPGMTVEVLLGEDFHLNHELNVLRNVELGTRRYARSLVVHDPQVQSFVKRMQHRRSKANERRRKKAHFNGAITAWKDVLIPAETSVNVPIAGNLQEGSQWYVERYMVPQADETFLTVPNTLLDWSSESAGRAEEFSIARKGTVPVANPTKTPRLVRAGTLLGYAKSANLYLDKPRTPERLHQMEQAAAAYSTL</sequence>
<dbReference type="InterPro" id="IPR021109">
    <property type="entry name" value="Peptidase_aspartic_dom_sf"/>
</dbReference>
<evidence type="ECO:0000256" key="1">
    <source>
        <dbReference type="SAM" id="MobiDB-lite"/>
    </source>
</evidence>
<evidence type="ECO:0008006" key="4">
    <source>
        <dbReference type="Google" id="ProtNLM"/>
    </source>
</evidence>
<protein>
    <recommendedName>
        <fullName evidence="4">Peptidase A2 domain-containing protein</fullName>
    </recommendedName>
</protein>
<evidence type="ECO:0000313" key="3">
    <source>
        <dbReference type="Proteomes" id="UP000077266"/>
    </source>
</evidence>
<dbReference type="InParanoid" id="A0A165NI80"/>
<gene>
    <name evidence="2" type="ORF">EXIGLDRAFT_603826</name>
</gene>
<dbReference type="CDD" id="cd00303">
    <property type="entry name" value="retropepsin_like"/>
    <property type="match status" value="1"/>
</dbReference>
<reference evidence="2 3" key="1">
    <citation type="journal article" date="2016" name="Mol. Biol. Evol.">
        <title>Comparative Genomics of Early-Diverging Mushroom-Forming Fungi Provides Insights into the Origins of Lignocellulose Decay Capabilities.</title>
        <authorList>
            <person name="Nagy L.G."/>
            <person name="Riley R."/>
            <person name="Tritt A."/>
            <person name="Adam C."/>
            <person name="Daum C."/>
            <person name="Floudas D."/>
            <person name="Sun H."/>
            <person name="Yadav J.S."/>
            <person name="Pangilinan J."/>
            <person name="Larsson K.H."/>
            <person name="Matsuura K."/>
            <person name="Barry K."/>
            <person name="Labutti K."/>
            <person name="Kuo R."/>
            <person name="Ohm R.A."/>
            <person name="Bhattacharya S.S."/>
            <person name="Shirouzu T."/>
            <person name="Yoshinaga Y."/>
            <person name="Martin F.M."/>
            <person name="Grigoriev I.V."/>
            <person name="Hibbett D.S."/>
        </authorList>
    </citation>
    <scope>NUCLEOTIDE SEQUENCE [LARGE SCALE GENOMIC DNA]</scope>
    <source>
        <strain evidence="2 3">HHB12029</strain>
    </source>
</reference>
<dbReference type="Gene3D" id="2.40.70.10">
    <property type="entry name" value="Acid Proteases"/>
    <property type="match status" value="1"/>
</dbReference>
<dbReference type="EMBL" id="KV425898">
    <property type="protein sequence ID" value="KZW00784.1"/>
    <property type="molecule type" value="Genomic_DNA"/>
</dbReference>
<feature type="non-terminal residue" evidence="2">
    <location>
        <position position="544"/>
    </location>
</feature>
<accession>A0A165NI80</accession>
<keyword evidence="3" id="KW-1185">Reference proteome</keyword>
<name>A0A165NI80_EXIGL</name>
<dbReference type="AlphaFoldDB" id="A0A165NI80"/>